<comment type="similarity">
    <text evidence="2 16">Belongs to the cytochrome c oxidase subunit 2 family.</text>
</comment>
<dbReference type="InterPro" id="IPR011759">
    <property type="entry name" value="Cyt_c_oxidase_su2_TM_dom"/>
</dbReference>
<protein>
    <recommendedName>
        <fullName evidence="17">Cytochrome c oxidase subunit 2</fullName>
        <ecNumber evidence="17">7.1.1.9</ecNumber>
    </recommendedName>
</protein>
<keyword evidence="9 16" id="KW-0249">Electron transport</keyword>
<dbReference type="GO" id="GO:0020037">
    <property type="term" value="F:heme binding"/>
    <property type="evidence" value="ECO:0007669"/>
    <property type="project" value="InterPro"/>
</dbReference>
<evidence type="ECO:0000256" key="17">
    <source>
        <dbReference type="RuleBase" id="RU004024"/>
    </source>
</evidence>
<dbReference type="InterPro" id="IPR045187">
    <property type="entry name" value="CcO_II"/>
</dbReference>
<comment type="cofactor">
    <cofactor evidence="17">
        <name>Cu cation</name>
        <dbReference type="ChEBI" id="CHEBI:23378"/>
    </cofactor>
    <text evidence="17">Binds a copper A center.</text>
</comment>
<evidence type="ECO:0000256" key="11">
    <source>
        <dbReference type="ARBA" id="ARBA00023004"/>
    </source>
</evidence>
<name>A0A9X2FDI2_9BACT</name>
<feature type="domain" description="Cytochrome oxidase subunit II transmembrane region profile" evidence="20">
    <location>
        <begin position="1"/>
        <end position="92"/>
    </location>
</feature>
<keyword evidence="7 15" id="KW-0479">Metal-binding</keyword>
<dbReference type="InterPro" id="IPR036909">
    <property type="entry name" value="Cyt_c-like_dom_sf"/>
</dbReference>
<reference evidence="22" key="1">
    <citation type="submission" date="2022-06" db="EMBL/GenBank/DDBJ databases">
        <title>Aeoliella straminimaris, a novel planctomycete from sediments.</title>
        <authorList>
            <person name="Vitorino I.R."/>
            <person name="Lage O.M."/>
        </authorList>
    </citation>
    <scope>NUCLEOTIDE SEQUENCE</scope>
    <source>
        <strain evidence="22">ICT_H6.2</strain>
    </source>
</reference>
<evidence type="ECO:0000256" key="18">
    <source>
        <dbReference type="SAM" id="Phobius"/>
    </source>
</evidence>
<evidence type="ECO:0000256" key="5">
    <source>
        <dbReference type="ARBA" id="ARBA00022660"/>
    </source>
</evidence>
<dbReference type="Gene3D" id="2.60.40.420">
    <property type="entry name" value="Cupredoxins - blue copper proteins"/>
    <property type="match status" value="1"/>
</dbReference>
<evidence type="ECO:0000256" key="15">
    <source>
        <dbReference type="PROSITE-ProRule" id="PRU00433"/>
    </source>
</evidence>
<proteinExistence type="inferred from homology"/>
<evidence type="ECO:0000256" key="1">
    <source>
        <dbReference type="ARBA" id="ARBA00004141"/>
    </source>
</evidence>
<comment type="caution">
    <text evidence="22">The sequence shown here is derived from an EMBL/GenBank/DDBJ whole genome shotgun (WGS) entry which is preliminary data.</text>
</comment>
<evidence type="ECO:0000256" key="9">
    <source>
        <dbReference type="ARBA" id="ARBA00022982"/>
    </source>
</evidence>
<dbReference type="PANTHER" id="PTHR22888">
    <property type="entry name" value="CYTOCHROME C OXIDASE, SUBUNIT II"/>
    <property type="match status" value="1"/>
</dbReference>
<evidence type="ECO:0000256" key="16">
    <source>
        <dbReference type="RuleBase" id="RU000456"/>
    </source>
</evidence>
<keyword evidence="23" id="KW-1185">Reference proteome</keyword>
<dbReference type="Pfam" id="PF02790">
    <property type="entry name" value="COX2_TM"/>
    <property type="match status" value="1"/>
</dbReference>
<comment type="subcellular location">
    <subcellularLocation>
        <location evidence="16">Cell membrane</location>
        <topology evidence="16">Multi-pass membrane protein</topology>
    </subcellularLocation>
    <subcellularLocation>
        <location evidence="1">Membrane</location>
        <topology evidence="1">Multi-pass membrane protein</topology>
    </subcellularLocation>
</comment>
<dbReference type="PROSITE" id="PS50999">
    <property type="entry name" value="COX2_TM"/>
    <property type="match status" value="1"/>
</dbReference>
<dbReference type="SUPFAM" id="SSF81464">
    <property type="entry name" value="Cytochrome c oxidase subunit II-like, transmembrane region"/>
    <property type="match status" value="1"/>
</dbReference>
<evidence type="ECO:0000256" key="8">
    <source>
        <dbReference type="ARBA" id="ARBA00022967"/>
    </source>
</evidence>
<dbReference type="CDD" id="cd04213">
    <property type="entry name" value="CuRO_CcO_Caa3_II"/>
    <property type="match status" value="1"/>
</dbReference>
<dbReference type="InterPro" id="IPR002429">
    <property type="entry name" value="CcO_II-like_C"/>
</dbReference>
<keyword evidence="12 17" id="KW-0186">Copper</keyword>
<keyword evidence="10 18" id="KW-1133">Transmembrane helix</keyword>
<organism evidence="22 23">
    <name type="scientific">Aeoliella straminimaris</name>
    <dbReference type="NCBI Taxonomy" id="2954799"/>
    <lineage>
        <taxon>Bacteria</taxon>
        <taxon>Pseudomonadati</taxon>
        <taxon>Planctomycetota</taxon>
        <taxon>Planctomycetia</taxon>
        <taxon>Pirellulales</taxon>
        <taxon>Lacipirellulaceae</taxon>
        <taxon>Aeoliella</taxon>
    </lineage>
</organism>
<evidence type="ECO:0000313" key="23">
    <source>
        <dbReference type="Proteomes" id="UP001155241"/>
    </source>
</evidence>
<dbReference type="InterPro" id="IPR036257">
    <property type="entry name" value="Cyt_c_oxidase_su2_TM_sf"/>
</dbReference>
<comment type="catalytic activity">
    <reaction evidence="17">
        <text>4 Fe(II)-[cytochrome c] + O2 + 8 H(+)(in) = 4 Fe(III)-[cytochrome c] + 2 H2O + 4 H(+)(out)</text>
        <dbReference type="Rhea" id="RHEA:11436"/>
        <dbReference type="Rhea" id="RHEA-COMP:10350"/>
        <dbReference type="Rhea" id="RHEA-COMP:14399"/>
        <dbReference type="ChEBI" id="CHEBI:15377"/>
        <dbReference type="ChEBI" id="CHEBI:15378"/>
        <dbReference type="ChEBI" id="CHEBI:15379"/>
        <dbReference type="ChEBI" id="CHEBI:29033"/>
        <dbReference type="ChEBI" id="CHEBI:29034"/>
        <dbReference type="EC" id="7.1.1.9"/>
    </reaction>
</comment>
<dbReference type="PRINTS" id="PR01166">
    <property type="entry name" value="CYCOXIDASEII"/>
</dbReference>
<keyword evidence="11 15" id="KW-0408">Iron</keyword>
<keyword evidence="8" id="KW-1278">Translocase</keyword>
<dbReference type="SUPFAM" id="SSF49503">
    <property type="entry name" value="Cupredoxins"/>
    <property type="match status" value="1"/>
</dbReference>
<dbReference type="PROSITE" id="PS51007">
    <property type="entry name" value="CYTC"/>
    <property type="match status" value="1"/>
</dbReference>
<dbReference type="GO" id="GO:0016491">
    <property type="term" value="F:oxidoreductase activity"/>
    <property type="evidence" value="ECO:0007669"/>
    <property type="project" value="InterPro"/>
</dbReference>
<evidence type="ECO:0000259" key="20">
    <source>
        <dbReference type="PROSITE" id="PS50999"/>
    </source>
</evidence>
<dbReference type="GO" id="GO:0005507">
    <property type="term" value="F:copper ion binding"/>
    <property type="evidence" value="ECO:0007669"/>
    <property type="project" value="InterPro"/>
</dbReference>
<dbReference type="NCBIfam" id="TIGR02866">
    <property type="entry name" value="CoxB"/>
    <property type="match status" value="1"/>
</dbReference>
<dbReference type="Gene3D" id="1.10.287.90">
    <property type="match status" value="1"/>
</dbReference>
<evidence type="ECO:0000256" key="2">
    <source>
        <dbReference type="ARBA" id="ARBA00007866"/>
    </source>
</evidence>
<evidence type="ECO:0000256" key="12">
    <source>
        <dbReference type="ARBA" id="ARBA00023008"/>
    </source>
</evidence>
<dbReference type="GO" id="GO:0004129">
    <property type="term" value="F:cytochrome-c oxidase activity"/>
    <property type="evidence" value="ECO:0007669"/>
    <property type="project" value="UniProtKB-EC"/>
</dbReference>
<keyword evidence="6 16" id="KW-0812">Transmembrane</keyword>
<dbReference type="InterPro" id="IPR001505">
    <property type="entry name" value="Copper_CuA"/>
</dbReference>
<comment type="function">
    <text evidence="14 17">Subunits I and II form the functional core of the enzyme complex. Electrons originating in cytochrome c are transferred via heme a and Cu(A) to the binuclear center formed by heme a3 and Cu(B).</text>
</comment>
<evidence type="ECO:0000259" key="21">
    <source>
        <dbReference type="PROSITE" id="PS51007"/>
    </source>
</evidence>
<sequence length="315" mass="35493">MSDLPVLQPESPQAQAMYEVFMQVVWISAAIFFIVTGLIVIAIIRGRKRTELPKQDFGNHRREIFWMVGPVLVVLWLLAISTKLILTMNAVPKVHPPRDAKADEELTVVAHQWWWEIIYNGSGITSANEIHIPTNKQIRVKLRSADVVHCFWVPQLARKMDVIPGRDNYIWLEAAKPGVYQGLCSEYCGTQHAWMNFKVYAHSPEEYEAWLTDQSAQPSDSASADAAAGKQLFFSYTCVNCHTIRGTEATASIGPDLTNIALRKELGGGVLENSPENLARWLKNPQEFKPGSKMPDFNLTDKQVKQLVAYLDSLK</sequence>
<feature type="transmembrane region" description="Helical" evidence="18">
    <location>
        <begin position="64"/>
        <end position="86"/>
    </location>
</feature>
<evidence type="ECO:0000256" key="4">
    <source>
        <dbReference type="ARBA" id="ARBA00022617"/>
    </source>
</evidence>
<accession>A0A9X2FDI2</accession>
<evidence type="ECO:0000256" key="6">
    <source>
        <dbReference type="ARBA" id="ARBA00022692"/>
    </source>
</evidence>
<dbReference type="InterPro" id="IPR034236">
    <property type="entry name" value="CuRO_CcO_Caa3_II"/>
</dbReference>
<feature type="domain" description="Cytochrome oxidase subunit II copper A binding" evidence="19">
    <location>
        <begin position="101"/>
        <end position="213"/>
    </location>
</feature>
<feature type="transmembrane region" description="Helical" evidence="18">
    <location>
        <begin position="20"/>
        <end position="44"/>
    </location>
</feature>
<dbReference type="GO" id="GO:0005886">
    <property type="term" value="C:plasma membrane"/>
    <property type="evidence" value="ECO:0007669"/>
    <property type="project" value="UniProtKB-SubCell"/>
</dbReference>
<dbReference type="EMBL" id="JAMXLR010000036">
    <property type="protein sequence ID" value="MCO6044329.1"/>
    <property type="molecule type" value="Genomic_DNA"/>
</dbReference>
<dbReference type="Pfam" id="PF00116">
    <property type="entry name" value="COX2"/>
    <property type="match status" value="1"/>
</dbReference>
<dbReference type="RefSeq" id="WP_252852431.1">
    <property type="nucleotide sequence ID" value="NZ_JAMXLR010000036.1"/>
</dbReference>
<evidence type="ECO:0000256" key="7">
    <source>
        <dbReference type="ARBA" id="ARBA00022723"/>
    </source>
</evidence>
<dbReference type="GO" id="GO:0042773">
    <property type="term" value="P:ATP synthesis coupled electron transport"/>
    <property type="evidence" value="ECO:0007669"/>
    <property type="project" value="TreeGrafter"/>
</dbReference>
<evidence type="ECO:0000256" key="13">
    <source>
        <dbReference type="ARBA" id="ARBA00023136"/>
    </source>
</evidence>
<keyword evidence="5 16" id="KW-0679">Respiratory chain</keyword>
<dbReference type="Pfam" id="PF00034">
    <property type="entry name" value="Cytochrom_C"/>
    <property type="match status" value="1"/>
</dbReference>
<dbReference type="EC" id="7.1.1.9" evidence="17"/>
<evidence type="ECO:0000256" key="3">
    <source>
        <dbReference type="ARBA" id="ARBA00022448"/>
    </source>
</evidence>
<dbReference type="PANTHER" id="PTHR22888:SF9">
    <property type="entry name" value="CYTOCHROME C OXIDASE SUBUNIT 2"/>
    <property type="match status" value="1"/>
</dbReference>
<evidence type="ECO:0000256" key="14">
    <source>
        <dbReference type="ARBA" id="ARBA00024688"/>
    </source>
</evidence>
<dbReference type="AlphaFoldDB" id="A0A9X2FDI2"/>
<gene>
    <name evidence="22" type="primary">coxB</name>
    <name evidence="22" type="ORF">NG895_10465</name>
</gene>
<dbReference type="PROSITE" id="PS00078">
    <property type="entry name" value="COX2"/>
    <property type="match status" value="1"/>
</dbReference>
<dbReference type="SUPFAM" id="SSF46626">
    <property type="entry name" value="Cytochrome c"/>
    <property type="match status" value="1"/>
</dbReference>
<dbReference type="InterPro" id="IPR014222">
    <property type="entry name" value="Cyt_c_oxidase_su2"/>
</dbReference>
<dbReference type="Proteomes" id="UP001155241">
    <property type="component" value="Unassembled WGS sequence"/>
</dbReference>
<keyword evidence="3 16" id="KW-0813">Transport</keyword>
<evidence type="ECO:0000259" key="19">
    <source>
        <dbReference type="PROSITE" id="PS50857"/>
    </source>
</evidence>
<feature type="domain" description="Cytochrome c" evidence="21">
    <location>
        <begin position="224"/>
        <end position="315"/>
    </location>
</feature>
<dbReference type="InterPro" id="IPR008972">
    <property type="entry name" value="Cupredoxin"/>
</dbReference>
<keyword evidence="4 15" id="KW-0349">Heme</keyword>
<dbReference type="PROSITE" id="PS50857">
    <property type="entry name" value="COX2_CUA"/>
    <property type="match status" value="1"/>
</dbReference>
<evidence type="ECO:0000256" key="10">
    <source>
        <dbReference type="ARBA" id="ARBA00022989"/>
    </source>
</evidence>
<evidence type="ECO:0000313" key="22">
    <source>
        <dbReference type="EMBL" id="MCO6044329.1"/>
    </source>
</evidence>
<keyword evidence="13 18" id="KW-0472">Membrane</keyword>
<dbReference type="InterPro" id="IPR009056">
    <property type="entry name" value="Cyt_c-like_dom"/>
</dbReference>